<sequence>MAAEKVPPPHGKPVHLERGAEGDINSDFANLAISLKFITVEFLKAPMAVVDNTLHPSIDHRRLNDITRKLEEEHVQPVRLVPLLGRAASRFQLGIYTPGTRLQLITHTCLPL</sequence>
<organism evidence="1 2">
    <name type="scientific">Takifugu flavidus</name>
    <name type="common">sansaifugu</name>
    <dbReference type="NCBI Taxonomy" id="433684"/>
    <lineage>
        <taxon>Eukaryota</taxon>
        <taxon>Metazoa</taxon>
        <taxon>Chordata</taxon>
        <taxon>Craniata</taxon>
        <taxon>Vertebrata</taxon>
        <taxon>Euteleostomi</taxon>
        <taxon>Actinopterygii</taxon>
        <taxon>Neopterygii</taxon>
        <taxon>Teleostei</taxon>
        <taxon>Neoteleostei</taxon>
        <taxon>Acanthomorphata</taxon>
        <taxon>Eupercaria</taxon>
        <taxon>Tetraodontiformes</taxon>
        <taxon>Tetradontoidea</taxon>
        <taxon>Tetraodontidae</taxon>
        <taxon>Takifugu</taxon>
    </lineage>
</organism>
<name>A0A5C6P9U1_9TELE</name>
<comment type="caution">
    <text evidence="1">The sequence shown here is derived from an EMBL/GenBank/DDBJ whole genome shotgun (WGS) entry which is preliminary data.</text>
</comment>
<reference evidence="1 2" key="1">
    <citation type="submission" date="2019-04" db="EMBL/GenBank/DDBJ databases">
        <title>Chromosome genome assembly for Takifugu flavidus.</title>
        <authorList>
            <person name="Xiao S."/>
        </authorList>
    </citation>
    <scope>NUCLEOTIDE SEQUENCE [LARGE SCALE GENOMIC DNA]</scope>
    <source>
        <strain evidence="1">HTHZ2018</strain>
        <tissue evidence="1">Muscle</tissue>
    </source>
</reference>
<evidence type="ECO:0000313" key="1">
    <source>
        <dbReference type="EMBL" id="TWW76205.1"/>
    </source>
</evidence>
<dbReference type="Proteomes" id="UP000324091">
    <property type="component" value="Chromosome 13"/>
</dbReference>
<evidence type="ECO:0000313" key="2">
    <source>
        <dbReference type="Proteomes" id="UP000324091"/>
    </source>
</evidence>
<dbReference type="AlphaFoldDB" id="A0A5C6P9U1"/>
<keyword evidence="2" id="KW-1185">Reference proteome</keyword>
<accession>A0A5C6P9U1</accession>
<dbReference type="EMBL" id="RHFK02000005">
    <property type="protein sequence ID" value="TWW76205.1"/>
    <property type="molecule type" value="Genomic_DNA"/>
</dbReference>
<proteinExistence type="predicted"/>
<gene>
    <name evidence="1" type="ORF">D4764_13G0008670</name>
</gene>
<protein>
    <submittedName>
        <fullName evidence="1">Uncharacterized protein</fullName>
    </submittedName>
</protein>